<reference evidence="7" key="1">
    <citation type="submission" date="2015-03" db="EMBL/GenBank/DDBJ databases">
        <title>MIGS Cultured Bacterial/Archaeal sample from Brevibacillus laterosporus.</title>
        <authorList>
            <person name="Zeng D."/>
            <person name="Zhu L."/>
            <person name="Dong G."/>
            <person name="Ye W."/>
            <person name="Ren D."/>
            <person name="Wu L."/>
            <person name="Xu J."/>
            <person name="Li G."/>
            <person name="Guo L."/>
        </authorList>
    </citation>
    <scope>NUCLEOTIDE SEQUENCE</scope>
    <source>
        <strain evidence="7">B9</strain>
    </source>
</reference>
<dbReference type="PANTHER" id="PTHR43461:SF1">
    <property type="entry name" value="TRANSMEMBRANE PROTEIN 256"/>
    <property type="match status" value="1"/>
</dbReference>
<evidence type="ECO:0000256" key="5">
    <source>
        <dbReference type="ARBA" id="ARBA00023136"/>
    </source>
</evidence>
<protein>
    <submittedName>
        <fullName evidence="7">Membrane protein</fullName>
    </submittedName>
</protein>
<dbReference type="GO" id="GO:0005886">
    <property type="term" value="C:plasma membrane"/>
    <property type="evidence" value="ECO:0007669"/>
    <property type="project" value="TreeGrafter"/>
</dbReference>
<name>A0A0F7BYR9_BRELA</name>
<dbReference type="RefSeq" id="WP_031411164.1">
    <property type="nucleotide sequence ID" value="NZ_CP011074.1"/>
</dbReference>
<keyword evidence="3 6" id="KW-0812">Transmembrane</keyword>
<comment type="similarity">
    <text evidence="2">Belongs to the UPF0382 family.</text>
</comment>
<evidence type="ECO:0000256" key="1">
    <source>
        <dbReference type="ARBA" id="ARBA00004141"/>
    </source>
</evidence>
<evidence type="ECO:0000256" key="4">
    <source>
        <dbReference type="ARBA" id="ARBA00022989"/>
    </source>
</evidence>
<comment type="subcellular location">
    <subcellularLocation>
        <location evidence="1">Membrane</location>
        <topology evidence="1">Multi-pass membrane protein</topology>
    </subcellularLocation>
</comment>
<accession>A0A0F7BYR9</accession>
<gene>
    <name evidence="7" type="ORF">EX87_01920</name>
</gene>
<dbReference type="AlphaFoldDB" id="A0A0F7BYR9"/>
<feature type="transmembrane region" description="Helical" evidence="6">
    <location>
        <begin position="71"/>
        <end position="92"/>
    </location>
</feature>
<dbReference type="EMBL" id="CP011074">
    <property type="protein sequence ID" value="AKF92575.1"/>
    <property type="molecule type" value="Genomic_DNA"/>
</dbReference>
<dbReference type="PANTHER" id="PTHR43461">
    <property type="entry name" value="TRANSMEMBRANE PROTEIN 256"/>
    <property type="match status" value="1"/>
</dbReference>
<evidence type="ECO:0000256" key="3">
    <source>
        <dbReference type="ARBA" id="ARBA00022692"/>
    </source>
</evidence>
<evidence type="ECO:0000256" key="6">
    <source>
        <dbReference type="SAM" id="Phobius"/>
    </source>
</evidence>
<sequence length="125" mass="13041">MAQTFMILGGIGGFLSVALGAFAAHGLKGKLSDNMLANFQTGAQYQMYHSFALVMTAVLLKVLGTSTLLTAAGWLFLVGIVLFSGSLYALSLSGVRKLGAITPLGGLAFLAGWACLFIYGITWSV</sequence>
<feature type="transmembrane region" description="Helical" evidence="6">
    <location>
        <begin position="47"/>
        <end position="64"/>
    </location>
</feature>
<proteinExistence type="inferred from homology"/>
<keyword evidence="4 6" id="KW-1133">Transmembrane helix</keyword>
<evidence type="ECO:0000256" key="2">
    <source>
        <dbReference type="ARBA" id="ARBA00009694"/>
    </source>
</evidence>
<dbReference type="InterPro" id="IPR006696">
    <property type="entry name" value="DUF423"/>
</dbReference>
<organism evidence="7">
    <name type="scientific">Brevibacillus laterosporus</name>
    <name type="common">Bacillus laterosporus</name>
    <dbReference type="NCBI Taxonomy" id="1465"/>
    <lineage>
        <taxon>Bacteria</taxon>
        <taxon>Bacillati</taxon>
        <taxon>Bacillota</taxon>
        <taxon>Bacilli</taxon>
        <taxon>Bacillales</taxon>
        <taxon>Paenibacillaceae</taxon>
        <taxon>Brevibacillus</taxon>
    </lineage>
</organism>
<dbReference type="Pfam" id="PF04241">
    <property type="entry name" value="DUF423"/>
    <property type="match status" value="1"/>
</dbReference>
<evidence type="ECO:0000313" key="7">
    <source>
        <dbReference type="EMBL" id="AKF92575.1"/>
    </source>
</evidence>
<feature type="transmembrane region" description="Helical" evidence="6">
    <location>
        <begin position="98"/>
        <end position="121"/>
    </location>
</feature>
<keyword evidence="5 6" id="KW-0472">Membrane</keyword>